<dbReference type="EMBL" id="CNFT01000410">
    <property type="protein sequence ID" value="CKR66131.1"/>
    <property type="molecule type" value="Genomic_DNA"/>
</dbReference>
<dbReference type="Proteomes" id="UP000048600">
    <property type="component" value="Unassembled WGS sequence"/>
</dbReference>
<feature type="region of interest" description="Disordered" evidence="1">
    <location>
        <begin position="76"/>
        <end position="99"/>
    </location>
</feature>
<proteinExistence type="predicted"/>
<evidence type="ECO:0000313" key="4">
    <source>
        <dbReference type="Proteomes" id="UP000048600"/>
    </source>
</evidence>
<gene>
    <name evidence="3" type="ORF">ERS007741_03456</name>
    <name evidence="2" type="ORF">ERS027659_01951</name>
</gene>
<evidence type="ECO:0000313" key="3">
    <source>
        <dbReference type="EMBL" id="COW93330.1"/>
    </source>
</evidence>
<evidence type="ECO:0000256" key="1">
    <source>
        <dbReference type="SAM" id="MobiDB-lite"/>
    </source>
</evidence>
<protein>
    <submittedName>
        <fullName evidence="3">Uncharacterized protein</fullName>
    </submittedName>
</protein>
<name>A0A0T9VND9_MYCTX</name>
<sequence length="175" mass="17825">MLEAVAAAGDGNHAEICHHPFEGGDCGRHRSVADDVEAGGHFGLGACSYVRFDAVYVKVAGADAVGGVRVGLVQPGGARPERPVDEQITGQPSSPGLGHQVTGLGRRGHGLTPVPDHLDSVLECTQPQPVVEPADFRTGAFVHGDDAGRGYGLQRHGPGVGKLDVGQEVACGGPG</sequence>
<accession>A0A0T9VND9</accession>
<organism evidence="3 4">
    <name type="scientific">Mycobacterium tuberculosis</name>
    <dbReference type="NCBI Taxonomy" id="1773"/>
    <lineage>
        <taxon>Bacteria</taxon>
        <taxon>Bacillati</taxon>
        <taxon>Actinomycetota</taxon>
        <taxon>Actinomycetes</taxon>
        <taxon>Mycobacteriales</taxon>
        <taxon>Mycobacteriaceae</taxon>
        <taxon>Mycobacterium</taxon>
        <taxon>Mycobacterium tuberculosis complex</taxon>
    </lineage>
</organism>
<dbReference type="AlphaFoldDB" id="A0A0T9VND9"/>
<evidence type="ECO:0000313" key="5">
    <source>
        <dbReference type="Proteomes" id="UP000050164"/>
    </source>
</evidence>
<dbReference type="Proteomes" id="UP000050164">
    <property type="component" value="Unassembled WGS sequence"/>
</dbReference>
<dbReference type="EMBL" id="CHKL01000524">
    <property type="protein sequence ID" value="COW93330.1"/>
    <property type="molecule type" value="Genomic_DNA"/>
</dbReference>
<evidence type="ECO:0000313" key="2">
    <source>
        <dbReference type="EMBL" id="CKR66131.1"/>
    </source>
</evidence>
<reference evidence="4 5" key="1">
    <citation type="submission" date="2015-03" db="EMBL/GenBank/DDBJ databases">
        <authorList>
            <consortium name="Pathogen Informatics"/>
        </authorList>
    </citation>
    <scope>NUCLEOTIDE SEQUENCE [LARGE SCALE GENOMIC DNA]</scope>
    <source>
        <strain evidence="2 5">Bir 185</strain>
        <strain evidence="3 4">P00601463</strain>
    </source>
</reference>